<dbReference type="Proteomes" id="UP001320420">
    <property type="component" value="Unassembled WGS sequence"/>
</dbReference>
<proteinExistence type="inferred from homology"/>
<keyword evidence="7" id="KW-1185">Reference proteome</keyword>
<evidence type="ECO:0000256" key="4">
    <source>
        <dbReference type="ARBA" id="ARBA00023242"/>
    </source>
</evidence>
<reference evidence="6 7" key="1">
    <citation type="submission" date="2024-02" db="EMBL/GenBank/DDBJ databases">
        <title>De novo assembly and annotation of 12 fungi associated with fruit tree decline syndrome in Ontario, Canada.</title>
        <authorList>
            <person name="Sulman M."/>
            <person name="Ellouze W."/>
            <person name="Ilyukhin E."/>
        </authorList>
    </citation>
    <scope>NUCLEOTIDE SEQUENCE [LARGE SCALE GENOMIC DNA]</scope>
    <source>
        <strain evidence="6 7">M11/M66-122</strain>
    </source>
</reference>
<keyword evidence="4" id="KW-0539">Nucleus</keyword>
<dbReference type="Pfam" id="PF15341">
    <property type="entry name" value="SLX9"/>
    <property type="match status" value="1"/>
</dbReference>
<dbReference type="InterPro" id="IPR028160">
    <property type="entry name" value="Slx9-like"/>
</dbReference>
<feature type="compositionally biased region" description="Polar residues" evidence="5">
    <location>
        <begin position="169"/>
        <end position="181"/>
    </location>
</feature>
<feature type="region of interest" description="Disordered" evidence="5">
    <location>
        <begin position="156"/>
        <end position="198"/>
    </location>
</feature>
<feature type="compositionally biased region" description="Low complexity" evidence="5">
    <location>
        <begin position="182"/>
        <end position="196"/>
    </location>
</feature>
<evidence type="ECO:0000256" key="1">
    <source>
        <dbReference type="ARBA" id="ARBA00004604"/>
    </source>
</evidence>
<comment type="subcellular location">
    <subcellularLocation>
        <location evidence="1">Nucleus</location>
        <location evidence="1">Nucleolus</location>
    </subcellularLocation>
</comment>
<gene>
    <name evidence="6" type="ORF">SLS62_001227</name>
</gene>
<evidence type="ECO:0000256" key="5">
    <source>
        <dbReference type="SAM" id="MobiDB-lite"/>
    </source>
</evidence>
<name>A0AAN9YWA5_9PEZI</name>
<comment type="similarity">
    <text evidence="2">Belongs to the SLX9 family.</text>
</comment>
<organism evidence="6 7">
    <name type="scientific">Diatrype stigma</name>
    <dbReference type="NCBI Taxonomy" id="117547"/>
    <lineage>
        <taxon>Eukaryota</taxon>
        <taxon>Fungi</taxon>
        <taxon>Dikarya</taxon>
        <taxon>Ascomycota</taxon>
        <taxon>Pezizomycotina</taxon>
        <taxon>Sordariomycetes</taxon>
        <taxon>Xylariomycetidae</taxon>
        <taxon>Xylariales</taxon>
        <taxon>Diatrypaceae</taxon>
        <taxon>Diatrype</taxon>
    </lineage>
</organism>
<dbReference type="EMBL" id="JAKJXP020000005">
    <property type="protein sequence ID" value="KAK7756784.1"/>
    <property type="molecule type" value="Genomic_DNA"/>
</dbReference>
<protein>
    <recommendedName>
        <fullName evidence="3">Ribosome biogenesis protein SLX9</fullName>
    </recommendedName>
</protein>
<feature type="compositionally biased region" description="Low complexity" evidence="5">
    <location>
        <begin position="156"/>
        <end position="168"/>
    </location>
</feature>
<evidence type="ECO:0000313" key="7">
    <source>
        <dbReference type="Proteomes" id="UP001320420"/>
    </source>
</evidence>
<accession>A0AAN9YWA5</accession>
<feature type="region of interest" description="Disordered" evidence="5">
    <location>
        <begin position="105"/>
        <end position="124"/>
    </location>
</feature>
<dbReference type="GO" id="GO:0005730">
    <property type="term" value="C:nucleolus"/>
    <property type="evidence" value="ECO:0007669"/>
    <property type="project" value="UniProtKB-SubCell"/>
</dbReference>
<dbReference type="GO" id="GO:0030686">
    <property type="term" value="C:90S preribosome"/>
    <property type="evidence" value="ECO:0007669"/>
    <property type="project" value="InterPro"/>
</dbReference>
<feature type="compositionally biased region" description="Basic residues" evidence="5">
    <location>
        <begin position="111"/>
        <end position="124"/>
    </location>
</feature>
<sequence>MAPTAPTKRRTLREKLAAARASGPYEPRKAPRPDAVAPVSDGFSNTKKDKRQIKHASFVSRIEKVPSKPLKRRRPGKKLKTTLEGLADALPDLQDETDIERALSQQLREGKVRHKSLRSRPGALKRKEKVIKGEVERFGVSLARLNTIGTAATATEGGGAVTEAGAETQSAMQVENENAEAQTTTSQQQQQSSGSTANRWAALRGFISATMEQNPAFIGKQQDEM</sequence>
<dbReference type="AlphaFoldDB" id="A0AAN9YWA5"/>
<evidence type="ECO:0000256" key="2">
    <source>
        <dbReference type="ARBA" id="ARBA00011022"/>
    </source>
</evidence>
<evidence type="ECO:0000256" key="3">
    <source>
        <dbReference type="ARBA" id="ARBA00021321"/>
    </source>
</evidence>
<dbReference type="GO" id="GO:0030688">
    <property type="term" value="C:preribosome, small subunit precursor"/>
    <property type="evidence" value="ECO:0007669"/>
    <property type="project" value="InterPro"/>
</dbReference>
<comment type="caution">
    <text evidence="6">The sequence shown here is derived from an EMBL/GenBank/DDBJ whole genome shotgun (WGS) entry which is preliminary data.</text>
</comment>
<feature type="region of interest" description="Disordered" evidence="5">
    <location>
        <begin position="1"/>
        <end position="52"/>
    </location>
</feature>
<dbReference type="GO" id="GO:0000462">
    <property type="term" value="P:maturation of SSU-rRNA from tricistronic rRNA transcript (SSU-rRNA, 5.8S rRNA, LSU-rRNA)"/>
    <property type="evidence" value="ECO:0007669"/>
    <property type="project" value="InterPro"/>
</dbReference>
<evidence type="ECO:0000313" key="6">
    <source>
        <dbReference type="EMBL" id="KAK7756784.1"/>
    </source>
</evidence>